<keyword evidence="1" id="KW-0472">Membrane</keyword>
<name>A0ABS9BGX1_9BACT</name>
<gene>
    <name evidence="2" type="ORF">L0U88_07785</name>
</gene>
<feature type="transmembrane region" description="Helical" evidence="1">
    <location>
        <begin position="171"/>
        <end position="195"/>
    </location>
</feature>
<feature type="transmembrane region" description="Helical" evidence="1">
    <location>
        <begin position="118"/>
        <end position="135"/>
    </location>
</feature>
<feature type="transmembrane region" description="Helical" evidence="1">
    <location>
        <begin position="141"/>
        <end position="159"/>
    </location>
</feature>
<feature type="transmembrane region" description="Helical" evidence="1">
    <location>
        <begin position="305"/>
        <end position="326"/>
    </location>
</feature>
<feature type="transmembrane region" description="Helical" evidence="1">
    <location>
        <begin position="92"/>
        <end position="111"/>
    </location>
</feature>
<keyword evidence="1" id="KW-0812">Transmembrane</keyword>
<protein>
    <submittedName>
        <fullName evidence="2">Glycosyltransferase family 39 protein</fullName>
    </submittedName>
</protein>
<feature type="transmembrane region" description="Helical" evidence="1">
    <location>
        <begin position="207"/>
        <end position="226"/>
    </location>
</feature>
<comment type="caution">
    <text evidence="2">The sequence shown here is derived from an EMBL/GenBank/DDBJ whole genome shotgun (WGS) entry which is preliminary data.</text>
</comment>
<feature type="transmembrane region" description="Helical" evidence="1">
    <location>
        <begin position="20"/>
        <end position="42"/>
    </location>
</feature>
<accession>A0ABS9BGX1</accession>
<keyword evidence="3" id="KW-1185">Reference proteome</keyword>
<organism evidence="2 3">
    <name type="scientific">Flavihumibacter fluminis</name>
    <dbReference type="NCBI Taxonomy" id="2909236"/>
    <lineage>
        <taxon>Bacteria</taxon>
        <taxon>Pseudomonadati</taxon>
        <taxon>Bacteroidota</taxon>
        <taxon>Chitinophagia</taxon>
        <taxon>Chitinophagales</taxon>
        <taxon>Chitinophagaceae</taxon>
        <taxon>Flavihumibacter</taxon>
    </lineage>
</organism>
<sequence>MAEFKKYKQFWGKQVRDIPVYHLLLIVLWIVIQVILFLKFGIVTDGEAEKYLSESDLLITEQKLSSNQFILYGSYIIYVTFCKLLGFSVFGIYILQTLFSGISLIVFYHICKGQLKNTLSATLAVCLLIVCIPYQSWNNHLYTESFFLSLQLTFLFFYFKYGIKNLGTWLILLLFLFSRPTAILSITAVLIHAAYSHCLMQKITTRLILLTSISILCIFLLINSFLSIGGSYDFKKPFVEGNVICYIPSEISIQPDTSGITNPNTLQGIGKLIIKNPGFFAQLFLKRSSSYFGLTRDHFSKRHNLLLIGFFYPLYLMAAIALVFVLRTNKPLMIFILSFISLFWGSVLLTCDDWLNRFFMPIVPILLLTSASLFAKREISH</sequence>
<feature type="transmembrane region" description="Helical" evidence="1">
    <location>
        <begin position="332"/>
        <end position="351"/>
    </location>
</feature>
<evidence type="ECO:0000256" key="1">
    <source>
        <dbReference type="SAM" id="Phobius"/>
    </source>
</evidence>
<feature type="transmembrane region" description="Helical" evidence="1">
    <location>
        <begin position="358"/>
        <end position="375"/>
    </location>
</feature>
<proteinExistence type="predicted"/>
<dbReference type="EMBL" id="JAKEVY010000002">
    <property type="protein sequence ID" value="MCF1714525.1"/>
    <property type="molecule type" value="Genomic_DNA"/>
</dbReference>
<dbReference type="RefSeq" id="WP_234865274.1">
    <property type="nucleotide sequence ID" value="NZ_JAKEVY010000002.1"/>
</dbReference>
<evidence type="ECO:0000313" key="2">
    <source>
        <dbReference type="EMBL" id="MCF1714525.1"/>
    </source>
</evidence>
<evidence type="ECO:0000313" key="3">
    <source>
        <dbReference type="Proteomes" id="UP001200145"/>
    </source>
</evidence>
<dbReference type="Proteomes" id="UP001200145">
    <property type="component" value="Unassembled WGS sequence"/>
</dbReference>
<reference evidence="2 3" key="1">
    <citation type="submission" date="2022-01" db="EMBL/GenBank/DDBJ databases">
        <title>Flavihumibacter sp. nov., isolated from sediment of a river.</title>
        <authorList>
            <person name="Liu H."/>
        </authorList>
    </citation>
    <scope>NUCLEOTIDE SEQUENCE [LARGE SCALE GENOMIC DNA]</scope>
    <source>
        <strain evidence="2 3">RY-1</strain>
    </source>
</reference>
<keyword evidence="1" id="KW-1133">Transmembrane helix</keyword>